<dbReference type="GO" id="GO:0006405">
    <property type="term" value="P:RNA export from nucleus"/>
    <property type="evidence" value="ECO:0007669"/>
    <property type="project" value="TreeGrafter"/>
</dbReference>
<evidence type="ECO:0000256" key="7">
    <source>
        <dbReference type="ARBA" id="ARBA00023242"/>
    </source>
</evidence>
<evidence type="ECO:0000256" key="2">
    <source>
        <dbReference type="ARBA" id="ARBA00022448"/>
    </source>
</evidence>
<dbReference type="Pfam" id="PF21093">
    <property type="entry name" value="Nup188_N-subdom_III"/>
    <property type="match status" value="1"/>
</dbReference>
<feature type="domain" description="Nucleoporin Nup188 N-terminal subdomain III" evidence="12">
    <location>
        <begin position="526"/>
        <end position="941"/>
    </location>
</feature>
<dbReference type="InterPro" id="IPR044840">
    <property type="entry name" value="Nup188"/>
</dbReference>
<dbReference type="InterPro" id="IPR018864">
    <property type="entry name" value="Nucleoporin_Nup188_N"/>
</dbReference>
<evidence type="ECO:0000256" key="5">
    <source>
        <dbReference type="ARBA" id="ARBA00023010"/>
    </source>
</evidence>
<dbReference type="GO" id="GO:0051028">
    <property type="term" value="P:mRNA transport"/>
    <property type="evidence" value="ECO:0007669"/>
    <property type="project" value="UniProtKB-KW"/>
</dbReference>
<keyword evidence="6" id="KW-0906">Nuclear pore complex</keyword>
<dbReference type="PANTHER" id="PTHR31431:SF1">
    <property type="entry name" value="NUCLEOPORIN NUP188"/>
    <property type="match status" value="1"/>
</dbReference>
<reference evidence="13 14" key="1">
    <citation type="submission" date="2016-03" db="EMBL/GenBank/DDBJ databases">
        <authorList>
            <person name="Devillers H."/>
        </authorList>
    </citation>
    <scope>NUCLEOTIDE SEQUENCE [LARGE SCALE GENOMIC DNA]</scope>
    <source>
        <strain evidence="13">CBS 11717</strain>
    </source>
</reference>
<dbReference type="PANTHER" id="PTHR31431">
    <property type="entry name" value="NUCLEOPORIN NUP188 HOMOLOG"/>
    <property type="match status" value="1"/>
</dbReference>
<dbReference type="OrthoDB" id="102511at2759"/>
<evidence type="ECO:0000256" key="4">
    <source>
        <dbReference type="ARBA" id="ARBA00022927"/>
    </source>
</evidence>
<organism evidence="13 14">
    <name type="scientific">Lachancea mirantina</name>
    <dbReference type="NCBI Taxonomy" id="1230905"/>
    <lineage>
        <taxon>Eukaryota</taxon>
        <taxon>Fungi</taxon>
        <taxon>Dikarya</taxon>
        <taxon>Ascomycota</taxon>
        <taxon>Saccharomycotina</taxon>
        <taxon>Saccharomycetes</taxon>
        <taxon>Saccharomycetales</taxon>
        <taxon>Saccharomycetaceae</taxon>
        <taxon>Lachancea</taxon>
    </lineage>
</organism>
<evidence type="ECO:0000313" key="14">
    <source>
        <dbReference type="Proteomes" id="UP000191024"/>
    </source>
</evidence>
<keyword evidence="2" id="KW-0813">Transport</keyword>
<keyword evidence="5" id="KW-0811">Translocation</keyword>
<keyword evidence="3" id="KW-0509">mRNA transport</keyword>
<comment type="similarity">
    <text evidence="8">Belongs to the Nup188 family.</text>
</comment>
<dbReference type="Gene3D" id="1.25.10.70">
    <property type="match status" value="1"/>
</dbReference>
<dbReference type="GO" id="GO:0006606">
    <property type="term" value="P:protein import into nucleus"/>
    <property type="evidence" value="ECO:0007669"/>
    <property type="project" value="TreeGrafter"/>
</dbReference>
<dbReference type="GO" id="GO:0017056">
    <property type="term" value="F:structural constituent of nuclear pore"/>
    <property type="evidence" value="ECO:0007669"/>
    <property type="project" value="InterPro"/>
</dbReference>
<gene>
    <name evidence="13" type="ORF">LAMI_0A05094G</name>
</gene>
<dbReference type="Proteomes" id="UP000191024">
    <property type="component" value="Chromosome A"/>
</dbReference>
<sequence>MSNHDHSFLDVWDFLTSYRSSPQRLEAAFPIISHFLLNGAETLRNPAALIAVDSQPSNIATSFALRGKTYEVTSSQKVKASKLSQDLHFEFQECLRIVSQVDSRLSCNFEQEHLHTEYVLRERNSLLNILLILLNGHAELPAEADQLIATIIGDKDKFCLNLIDAISKLLEATIRDQRGVEDDDNTNLQTKSTYATLYIAVGIEIIATIIFNYNCPFNVTTRWLELMKTSDYLLIFADAMKIPSDSRDRLMALSTVCTLLFLGLDASSPAINSHADFFVHPSHFVSINQFFLEQPKNPIVNYYWSYVLSLQSYLCEEYPDENLDFVGKVFGSTPITSIIATLILKANEFSFLDCLTSQVTAVADDKIWSVVLMAFVTLSLNFLPFSDLVTSAIETSLKCVPPKFIEDFLIYPEFERKFSVVRAKVPLINEGLLPMIHLTSLNPDFANIEWKELNTYTENLTLSALSYDLADSDEVTDESDLIVLKKEHFVKPPLELDSNTFVLIPENTKGKIVPTADDNSGEVKAVVFLYSYNGWSMLGRLLSNLCKTYHQFKETDEKEKNSELLIAIIGLISSVVGAEVPRTRSAEIVSHLSANISEDDIFATIFGLFEVALNARDIPILCACLRLMIRLTSSFPQMVWGHLVRSDLTDKNGKEGLAVIILGSTELPAGNFEFSALLISLVNQLVTDSMSVDQMFPERIKSEILLKLTAHLIQIYESYQYWRFLDQNQMIEIGISLTSLISRVLYTVYGINSSFSSDKGPGKVLKGSADCIVSHFFASQSPDVRAVNSLKNIIKASLKTGSINGKSVNLKKLTRLVTKSFDLASLLISLRPLLRLKLSTLELVLFSTSSHMVDLYCSRHEVRNDVIRLLTYLVSVPFAEDVPSLLAHMGPEKAETLSSSLASDLRNPLTGDALLQNIYTFFSAVMDGRQDGLAVLFLTGRVVSGSKSDDSKLRSAKSSNTSLLEILKETAMKLDSLPKPVASQLLDAIAFAFNKWNAARDPQKDKSLITFLLKKLESFKPLSAPIGAKDTAAFADLLNDFKLVSRLAEILALCLYTSSPADPSTYAVLKSTQLATIVKPYFNLQSLDEDSVELLEKKFEQQWPNLQLDMFLKSPLLSSTNQRFIFNFDLMDHYFSCDEKWSGTNDRNGFRSELLEVSSKLQLKAYRIAAAKSWGALLSAFIKKTPTPLESTFIDIAESFLAQNASSDKENLQTDELYLECSELSFYILYSLLKTSVKVPQKRLQSLLLNLMDTVKSERVNFLQSIVSYSKSTAYRPILRCVLIVCSLFKSQCEIFENISDEILEFLEATVARGVSLILSELLAKINASLAEGVEPVIANISEKIQDLSLLLSLLTHFKALRPPDSFNLILASILDNAGTLKAVLNLYSCSHLMKINREPVLSDLALSFILEFCSVDYVAEKLVSNGLFTVILESPVSLAIQKGGITPQGNPRLHHIWNKGLICAILQLLSLFGTNLLPECCLFVSFFGEQIKTTITSWSGDSLAISNALIQETIQVVLLQKMFRALDYRDFLADSTGQSKTSSEVEAIQLFFGLDSKQERKEFNATLDHLLTHPKFLSSRIIPTTLEEQRLLEQEPTRAQFSKSITESIRQLQAALTSDNWIE</sequence>
<evidence type="ECO:0000313" key="13">
    <source>
        <dbReference type="EMBL" id="SCU78576.1"/>
    </source>
</evidence>
<accession>A0A1G4IPG7</accession>
<feature type="domain" description="Nuclear pore protein Nup188 C-terminal" evidence="11">
    <location>
        <begin position="1247"/>
        <end position="1600"/>
    </location>
</feature>
<feature type="domain" description="Nucleoporin Nup188 N-terminal" evidence="10">
    <location>
        <begin position="32"/>
        <end position="466"/>
    </location>
</feature>
<evidence type="ECO:0000256" key="8">
    <source>
        <dbReference type="ARBA" id="ARBA00038387"/>
    </source>
</evidence>
<keyword evidence="14" id="KW-1185">Reference proteome</keyword>
<evidence type="ECO:0000256" key="9">
    <source>
        <dbReference type="ARBA" id="ARBA00040174"/>
    </source>
</evidence>
<evidence type="ECO:0000256" key="1">
    <source>
        <dbReference type="ARBA" id="ARBA00004567"/>
    </source>
</evidence>
<dbReference type="InterPro" id="IPR048883">
    <property type="entry name" value="Nup188_N-subdom_III"/>
</dbReference>
<dbReference type="STRING" id="1230905.A0A1G4IPG7"/>
<dbReference type="GO" id="GO:0044611">
    <property type="term" value="C:nuclear pore inner ring"/>
    <property type="evidence" value="ECO:0007669"/>
    <property type="project" value="TreeGrafter"/>
</dbReference>
<evidence type="ECO:0000259" key="10">
    <source>
        <dbReference type="Pfam" id="PF10487"/>
    </source>
</evidence>
<dbReference type="InterPro" id="IPR041634">
    <property type="entry name" value="Nup188_C"/>
</dbReference>
<proteinExistence type="inferred from homology"/>
<keyword evidence="4" id="KW-0653">Protein transport</keyword>
<keyword evidence="7" id="KW-0539">Nucleus</keyword>
<dbReference type="EMBL" id="LT598462">
    <property type="protein sequence ID" value="SCU78576.1"/>
    <property type="molecule type" value="Genomic_DNA"/>
</dbReference>
<dbReference type="Pfam" id="PF18378">
    <property type="entry name" value="Nup188_C"/>
    <property type="match status" value="1"/>
</dbReference>
<protein>
    <recommendedName>
        <fullName evidence="9">Nucleoporin NUP188</fullName>
    </recommendedName>
</protein>
<evidence type="ECO:0000256" key="3">
    <source>
        <dbReference type="ARBA" id="ARBA00022816"/>
    </source>
</evidence>
<comment type="subcellular location">
    <subcellularLocation>
        <location evidence="1">Nucleus</location>
        <location evidence="1">Nuclear pore complex</location>
    </subcellularLocation>
</comment>
<evidence type="ECO:0000259" key="11">
    <source>
        <dbReference type="Pfam" id="PF18378"/>
    </source>
</evidence>
<dbReference type="Pfam" id="PF10487">
    <property type="entry name" value="Nup188_N"/>
    <property type="match status" value="1"/>
</dbReference>
<evidence type="ECO:0000256" key="6">
    <source>
        <dbReference type="ARBA" id="ARBA00023132"/>
    </source>
</evidence>
<name>A0A1G4IPG7_9SACH</name>
<evidence type="ECO:0000259" key="12">
    <source>
        <dbReference type="Pfam" id="PF21093"/>
    </source>
</evidence>